<dbReference type="SUPFAM" id="SSF55681">
    <property type="entry name" value="Class II aaRS and biotin synthetases"/>
    <property type="match status" value="1"/>
</dbReference>
<comment type="catalytic activity">
    <reaction evidence="11">
        <text>tRNA(Asp) + L-aspartate + ATP = L-aspartyl-tRNA(Asp) + AMP + diphosphate</text>
        <dbReference type="Rhea" id="RHEA:19649"/>
        <dbReference type="Rhea" id="RHEA-COMP:9660"/>
        <dbReference type="Rhea" id="RHEA-COMP:9678"/>
        <dbReference type="ChEBI" id="CHEBI:29991"/>
        <dbReference type="ChEBI" id="CHEBI:30616"/>
        <dbReference type="ChEBI" id="CHEBI:33019"/>
        <dbReference type="ChEBI" id="CHEBI:78442"/>
        <dbReference type="ChEBI" id="CHEBI:78516"/>
        <dbReference type="ChEBI" id="CHEBI:456215"/>
        <dbReference type="EC" id="6.1.1.12"/>
    </reaction>
</comment>
<evidence type="ECO:0000313" key="15">
    <source>
        <dbReference type="Proteomes" id="UP000034350"/>
    </source>
</evidence>
<comment type="similarity">
    <text evidence="2">Belongs to the class-II aminoacyl-tRNA synthetase family. Type 2 subfamily.</text>
</comment>
<dbReference type="InterPro" id="IPR006195">
    <property type="entry name" value="aa-tRNA-synth_II"/>
</dbReference>
<dbReference type="Pfam" id="PF00152">
    <property type="entry name" value="tRNA-synt_2"/>
    <property type="match status" value="1"/>
</dbReference>
<keyword evidence="15" id="KW-1185">Reference proteome</keyword>
<evidence type="ECO:0000256" key="1">
    <source>
        <dbReference type="ARBA" id="ARBA00004496"/>
    </source>
</evidence>
<dbReference type="GO" id="GO:0005829">
    <property type="term" value="C:cytosol"/>
    <property type="evidence" value="ECO:0007669"/>
    <property type="project" value="TreeGrafter"/>
</dbReference>
<dbReference type="VEuPathDB" id="MicrosporidiaDB:NCER_101190"/>
<dbReference type="GO" id="GO:0004815">
    <property type="term" value="F:aspartate-tRNA ligase activity"/>
    <property type="evidence" value="ECO:0007669"/>
    <property type="project" value="UniProtKB-EC"/>
</dbReference>
<evidence type="ECO:0000256" key="4">
    <source>
        <dbReference type="ARBA" id="ARBA00022490"/>
    </source>
</evidence>
<dbReference type="PRINTS" id="PR01042">
    <property type="entry name" value="TRNASYNTHASP"/>
</dbReference>
<evidence type="ECO:0000256" key="11">
    <source>
        <dbReference type="ARBA" id="ARBA00047904"/>
    </source>
</evidence>
<protein>
    <recommendedName>
        <fullName evidence="12">Probable aspartate--tRNA ligase, cytoplasmic</fullName>
        <ecNumber evidence="3">6.1.1.12</ecNumber>
    </recommendedName>
    <alternativeName>
        <fullName evidence="10">Aspartyl-tRNA synthetase</fullName>
    </alternativeName>
</protein>
<dbReference type="RefSeq" id="XP_024329855.1">
    <property type="nucleotide sequence ID" value="XM_024473821.1"/>
</dbReference>
<evidence type="ECO:0000256" key="2">
    <source>
        <dbReference type="ARBA" id="ARBA00005312"/>
    </source>
</evidence>
<evidence type="ECO:0000256" key="8">
    <source>
        <dbReference type="ARBA" id="ARBA00022917"/>
    </source>
</evidence>
<evidence type="ECO:0000256" key="7">
    <source>
        <dbReference type="ARBA" id="ARBA00022840"/>
    </source>
</evidence>
<evidence type="ECO:0000256" key="9">
    <source>
        <dbReference type="ARBA" id="ARBA00023146"/>
    </source>
</evidence>
<keyword evidence="9 14" id="KW-0030">Aminoacyl-tRNA synthetase</keyword>
<proteinExistence type="inferred from homology"/>
<dbReference type="GeneID" id="36318718"/>
<dbReference type="VEuPathDB" id="MicrosporidiaDB:G9O61_00g015830"/>
<dbReference type="GO" id="GO:0017101">
    <property type="term" value="C:aminoacyl-tRNA synthetase multienzyme complex"/>
    <property type="evidence" value="ECO:0007669"/>
    <property type="project" value="TreeGrafter"/>
</dbReference>
<evidence type="ECO:0000313" key="14">
    <source>
        <dbReference type="EMBL" id="KKO74113.1"/>
    </source>
</evidence>
<dbReference type="PROSITE" id="PS50862">
    <property type="entry name" value="AA_TRNA_LIGASE_II"/>
    <property type="match status" value="1"/>
</dbReference>
<comment type="subcellular location">
    <subcellularLocation>
        <location evidence="1">Cytoplasm</location>
    </subcellularLocation>
</comment>
<keyword evidence="8" id="KW-0648">Protein biosynthesis</keyword>
<dbReference type="GO" id="GO:0006422">
    <property type="term" value="P:aspartyl-tRNA aminoacylation"/>
    <property type="evidence" value="ECO:0007669"/>
    <property type="project" value="InterPro"/>
</dbReference>
<dbReference type="EMBL" id="JPQZ01000117">
    <property type="protein sequence ID" value="KKO74113.1"/>
    <property type="molecule type" value="Genomic_DNA"/>
</dbReference>
<keyword evidence="4" id="KW-0963">Cytoplasm</keyword>
<dbReference type="InterPro" id="IPR012340">
    <property type="entry name" value="NA-bd_OB-fold"/>
</dbReference>
<evidence type="ECO:0000256" key="12">
    <source>
        <dbReference type="ARBA" id="ARBA00070516"/>
    </source>
</evidence>
<dbReference type="FunFam" id="3.30.930.10:FF:000038">
    <property type="entry name" value="Aspartate--tRNA ligase"/>
    <property type="match status" value="1"/>
</dbReference>
<dbReference type="VEuPathDB" id="MicrosporidiaDB:AAJ76_1170009424"/>
<evidence type="ECO:0000256" key="5">
    <source>
        <dbReference type="ARBA" id="ARBA00022598"/>
    </source>
</evidence>
<dbReference type="Gene3D" id="2.40.50.140">
    <property type="entry name" value="Nucleic acid-binding proteins"/>
    <property type="match status" value="1"/>
</dbReference>
<accession>A0A0F9WM14</accession>
<evidence type="ECO:0000256" key="6">
    <source>
        <dbReference type="ARBA" id="ARBA00022741"/>
    </source>
</evidence>
<keyword evidence="7" id="KW-0067">ATP-binding</keyword>
<feature type="domain" description="Aminoacyl-transfer RNA synthetases class-II family profile" evidence="13">
    <location>
        <begin position="161"/>
        <end position="465"/>
    </location>
</feature>
<gene>
    <name evidence="14" type="ORF">AAJ76_1170009424</name>
</gene>
<dbReference type="GO" id="GO:0005524">
    <property type="term" value="F:ATP binding"/>
    <property type="evidence" value="ECO:0007669"/>
    <property type="project" value="UniProtKB-KW"/>
</dbReference>
<dbReference type="PANTHER" id="PTHR43450:SF1">
    <property type="entry name" value="ASPARTATE--TRNA LIGASE, CYTOPLASMIC"/>
    <property type="match status" value="1"/>
</dbReference>
<dbReference type="GO" id="GO:0003723">
    <property type="term" value="F:RNA binding"/>
    <property type="evidence" value="ECO:0007669"/>
    <property type="project" value="TreeGrafter"/>
</dbReference>
<dbReference type="NCBIfam" id="NF003483">
    <property type="entry name" value="PRK05159.1"/>
    <property type="match status" value="1"/>
</dbReference>
<dbReference type="SUPFAM" id="SSF50249">
    <property type="entry name" value="Nucleic acid-binding proteins"/>
    <property type="match status" value="1"/>
</dbReference>
<organism evidence="14 15">
    <name type="scientific">Vairimorpha ceranae</name>
    <dbReference type="NCBI Taxonomy" id="40302"/>
    <lineage>
        <taxon>Eukaryota</taxon>
        <taxon>Fungi</taxon>
        <taxon>Fungi incertae sedis</taxon>
        <taxon>Microsporidia</taxon>
        <taxon>Nosematidae</taxon>
        <taxon>Vairimorpha</taxon>
    </lineage>
</organism>
<keyword evidence="5" id="KW-0436">Ligase</keyword>
<dbReference type="PANTHER" id="PTHR43450">
    <property type="entry name" value="ASPARTYL-TRNA SYNTHETASE"/>
    <property type="match status" value="1"/>
</dbReference>
<dbReference type="EC" id="6.1.1.12" evidence="3"/>
<dbReference type="InterPro" id="IPR002312">
    <property type="entry name" value="Asp/Asn-tRNA-synth_IIb"/>
</dbReference>
<dbReference type="Gene3D" id="3.30.930.10">
    <property type="entry name" value="Bira Bifunctional Protein, Domain 2"/>
    <property type="match status" value="1"/>
</dbReference>
<dbReference type="AlphaFoldDB" id="A0A0F9WM14"/>
<reference evidence="14 15" key="1">
    <citation type="journal article" date="2015" name="Environ. Microbiol.">
        <title>Genome analyses suggest the presence of polyploidy and recent human-driven expansions in eight global populations of the honeybee pathogen Nosema ceranae.</title>
        <authorList>
            <person name="Pelin A."/>
            <person name="Selman M."/>
            <person name="Aris-Brosou S."/>
            <person name="Farinelli L."/>
            <person name="Corradi N."/>
        </authorList>
    </citation>
    <scope>NUCLEOTIDE SEQUENCE [LARGE SCALE GENOMIC DNA]</scope>
    <source>
        <strain evidence="14 15">PA08 1199</strain>
    </source>
</reference>
<comment type="caution">
    <text evidence="14">The sequence shown here is derived from an EMBL/GenBank/DDBJ whole genome shotgun (WGS) entry which is preliminary data.</text>
</comment>
<name>A0A0F9WM14_9MICR</name>
<evidence type="ECO:0000256" key="10">
    <source>
        <dbReference type="ARBA" id="ARBA00033155"/>
    </source>
</evidence>
<dbReference type="InterPro" id="IPR004364">
    <property type="entry name" value="Aa-tRNA-synt_II"/>
</dbReference>
<dbReference type="Proteomes" id="UP000034350">
    <property type="component" value="Unassembled WGS sequence"/>
</dbReference>
<dbReference type="InterPro" id="IPR045864">
    <property type="entry name" value="aa-tRNA-synth_II/BPL/LPL"/>
</dbReference>
<evidence type="ECO:0000259" key="13">
    <source>
        <dbReference type="PROSITE" id="PS50862"/>
    </source>
</evidence>
<dbReference type="OrthoDB" id="372395at2759"/>
<evidence type="ECO:0000256" key="3">
    <source>
        <dbReference type="ARBA" id="ARBA00012841"/>
    </source>
</evidence>
<keyword evidence="6" id="KW-0547">Nucleotide-binding</keyword>
<dbReference type="InterPro" id="IPR004523">
    <property type="entry name" value="Asp-tRNA_synthase_2"/>
</dbReference>
<sequence length="465" mass="53447">MSAVEMSFENLNLEVPFINLNNLNKSYVDKAIKTRGFVCNINVFKKTTFLTLRDQNRTLQCVLSTTEAAKSLNNESYIEVEGKICLVSTKIKSCSFSELELQLHTFAILNASESVLPFSYKDVSYTLEDLKKYNVSPVSYHLCLDNRSLYLRSPQGYAITRILDAVMFKFRDFLRSNGFIEVKTPKLIGGASEGGANCFKVDYFAKTATLAQSPQLYKQMCILGGLKRVYEIGHVYRAEESNINRYLSEFIGLDLEMEITDNYISVINFIYDLFKSIFVFLSESYSSELETIKQYFEFEPFMFTDNPVILDYIDCMKLLKDEYNIDMKLEDDFNNENEKKLGEIVKKKWNTDIFVIKDYPVCCRPFYTAVDSKTGFTKSYDFIIRGEEILSGAERINCYKTLKENIERCGINISSLGGYLEAFKIGAPPHGGCGIGLERLVKAYFGMKDIRYFSLFPRDPNRLYP</sequence>